<sequence>MPSPLAGSLAKTIAKALSPAMLPVTLHRDGAATGPAYDPSIGAPQAYPCRGFRDEWSAYSRQGGLVAARDWKVVILARTLAVEPQEGDRVTIQGVTLQVYSDGEGQPAVTSDPATATWELRCRL</sequence>
<dbReference type="EMBL" id="BPQQ01000028">
    <property type="protein sequence ID" value="GJE00552.1"/>
    <property type="molecule type" value="Genomic_DNA"/>
</dbReference>
<reference evidence="1" key="2">
    <citation type="submission" date="2021-08" db="EMBL/GenBank/DDBJ databases">
        <authorList>
            <person name="Tani A."/>
            <person name="Ola A."/>
            <person name="Ogura Y."/>
            <person name="Katsura K."/>
            <person name="Hayashi T."/>
        </authorList>
    </citation>
    <scope>NUCLEOTIDE SEQUENCE</scope>
    <source>
        <strain evidence="1">DSM 17168</strain>
    </source>
</reference>
<dbReference type="Proteomes" id="UP001055153">
    <property type="component" value="Unassembled WGS sequence"/>
</dbReference>
<proteinExistence type="predicted"/>
<name>A0ABQ4SBH6_9HYPH</name>
<protein>
    <recommendedName>
        <fullName evidence="3">Head-to-tail stopper</fullName>
    </recommendedName>
</protein>
<accession>A0ABQ4SBH6</accession>
<dbReference type="RefSeq" id="WP_238235438.1">
    <property type="nucleotide sequence ID" value="NZ_BPQQ01000028.1"/>
</dbReference>
<evidence type="ECO:0008006" key="3">
    <source>
        <dbReference type="Google" id="ProtNLM"/>
    </source>
</evidence>
<reference evidence="1" key="1">
    <citation type="journal article" date="2021" name="Front. Microbiol.">
        <title>Comprehensive Comparative Genomics and Phenotyping of Methylobacterium Species.</title>
        <authorList>
            <person name="Alessa O."/>
            <person name="Ogura Y."/>
            <person name="Fujitani Y."/>
            <person name="Takami H."/>
            <person name="Hayashi T."/>
            <person name="Sahin N."/>
            <person name="Tani A."/>
        </authorList>
    </citation>
    <scope>NUCLEOTIDE SEQUENCE</scope>
    <source>
        <strain evidence="1">DSM 17168</strain>
    </source>
</reference>
<evidence type="ECO:0000313" key="1">
    <source>
        <dbReference type="EMBL" id="GJE00552.1"/>
    </source>
</evidence>
<evidence type="ECO:0000313" key="2">
    <source>
        <dbReference type="Proteomes" id="UP001055153"/>
    </source>
</evidence>
<gene>
    <name evidence="1" type="ORF">GMJLKIPL_2475</name>
</gene>
<organism evidence="1 2">
    <name type="scientific">Methylobacterium isbiliense</name>
    <dbReference type="NCBI Taxonomy" id="315478"/>
    <lineage>
        <taxon>Bacteria</taxon>
        <taxon>Pseudomonadati</taxon>
        <taxon>Pseudomonadota</taxon>
        <taxon>Alphaproteobacteria</taxon>
        <taxon>Hyphomicrobiales</taxon>
        <taxon>Methylobacteriaceae</taxon>
        <taxon>Methylobacterium</taxon>
    </lineage>
</organism>
<comment type="caution">
    <text evidence="1">The sequence shown here is derived from an EMBL/GenBank/DDBJ whole genome shotgun (WGS) entry which is preliminary data.</text>
</comment>
<keyword evidence="2" id="KW-1185">Reference proteome</keyword>